<evidence type="ECO:0000313" key="4">
    <source>
        <dbReference type="Proteomes" id="UP001195769"/>
    </source>
</evidence>
<dbReference type="InterPro" id="IPR019180">
    <property type="entry name" value="Oxidoreductase-like_N"/>
</dbReference>
<proteinExistence type="predicted"/>
<dbReference type="AlphaFoldDB" id="A0AAD4HRW1"/>
<keyword evidence="1" id="KW-0175">Coiled coil</keyword>
<organism evidence="3 4">
    <name type="scientific">Suillus fuscotomentosus</name>
    <dbReference type="NCBI Taxonomy" id="1912939"/>
    <lineage>
        <taxon>Eukaryota</taxon>
        <taxon>Fungi</taxon>
        <taxon>Dikarya</taxon>
        <taxon>Basidiomycota</taxon>
        <taxon>Agaricomycotina</taxon>
        <taxon>Agaricomycetes</taxon>
        <taxon>Agaricomycetidae</taxon>
        <taxon>Boletales</taxon>
        <taxon>Suillineae</taxon>
        <taxon>Suillaceae</taxon>
        <taxon>Suillus</taxon>
    </lineage>
</organism>
<accession>A0AAD4HRW1</accession>
<dbReference type="Pfam" id="PF09791">
    <property type="entry name" value="Oxidored-like"/>
    <property type="match status" value="1"/>
</dbReference>
<keyword evidence="4" id="KW-1185">Reference proteome</keyword>
<dbReference type="Proteomes" id="UP001195769">
    <property type="component" value="Unassembled WGS sequence"/>
</dbReference>
<feature type="domain" description="Oxidoreductase-like" evidence="2">
    <location>
        <begin position="104"/>
        <end position="146"/>
    </location>
</feature>
<protein>
    <recommendedName>
        <fullName evidence="2">Oxidoreductase-like domain-containing protein</fullName>
    </recommendedName>
</protein>
<dbReference type="EMBL" id="JABBWK010000005">
    <property type="protein sequence ID" value="KAG1906296.1"/>
    <property type="molecule type" value="Genomic_DNA"/>
</dbReference>
<evidence type="ECO:0000256" key="1">
    <source>
        <dbReference type="SAM" id="Coils"/>
    </source>
</evidence>
<dbReference type="RefSeq" id="XP_041231871.1">
    <property type="nucleotide sequence ID" value="XM_041360372.1"/>
</dbReference>
<dbReference type="PANTHER" id="PTHR21193:SF3">
    <property type="entry name" value="OXIDOREDUCTASE-LIKE DOMAIN-CONTAINING PROTEIN 1"/>
    <property type="match status" value="1"/>
</dbReference>
<dbReference type="GeneID" id="64654670"/>
<reference evidence="3" key="1">
    <citation type="journal article" date="2020" name="New Phytol.">
        <title>Comparative genomics reveals dynamic genome evolution in host specialist ectomycorrhizal fungi.</title>
        <authorList>
            <person name="Lofgren L.A."/>
            <person name="Nguyen N.H."/>
            <person name="Vilgalys R."/>
            <person name="Ruytinx J."/>
            <person name="Liao H.L."/>
            <person name="Branco S."/>
            <person name="Kuo A."/>
            <person name="LaButti K."/>
            <person name="Lipzen A."/>
            <person name="Andreopoulos W."/>
            <person name="Pangilinan J."/>
            <person name="Riley R."/>
            <person name="Hundley H."/>
            <person name="Na H."/>
            <person name="Barry K."/>
            <person name="Grigoriev I.V."/>
            <person name="Stajich J.E."/>
            <person name="Kennedy P.G."/>
        </authorList>
    </citation>
    <scope>NUCLEOTIDE SEQUENCE</scope>
    <source>
        <strain evidence="3">FC203</strain>
    </source>
</reference>
<dbReference type="InterPro" id="IPR039251">
    <property type="entry name" value="OXLD1"/>
</dbReference>
<evidence type="ECO:0000259" key="2">
    <source>
        <dbReference type="Pfam" id="PF09791"/>
    </source>
</evidence>
<comment type="caution">
    <text evidence="3">The sequence shown here is derived from an EMBL/GenBank/DDBJ whole genome shotgun (WGS) entry which is preliminary data.</text>
</comment>
<dbReference type="PANTHER" id="PTHR21193">
    <property type="entry name" value="OXIDOREDUCTASE-LIKE DOMAIN-CONTAINING PROTEIN 1"/>
    <property type="match status" value="1"/>
</dbReference>
<dbReference type="GO" id="GO:0005739">
    <property type="term" value="C:mitochondrion"/>
    <property type="evidence" value="ECO:0007669"/>
    <property type="project" value="TreeGrafter"/>
</dbReference>
<sequence length="206" mass="23034">MLSLGQRRIAVSACARPCLHSFTTNTTSSSNTVLSIPSISRNYWNNRSRGGQNLTERYRRLENTLRGENALMKQISEISQDASKARAPPLLSSSPYGAQNIPNTIAGFVIPKEPIPPSDEECCMSGCAICVYDLYEESLEAYKESIVTLRSSLSALSIPESEWPDHVRTNTPATQKRHDIVLNAFEEMERQLREKKERRAAVEAES</sequence>
<gene>
    <name evidence="3" type="ORF">F5891DRAFT_1004951</name>
</gene>
<name>A0AAD4HRW1_9AGAM</name>
<evidence type="ECO:0000313" key="3">
    <source>
        <dbReference type="EMBL" id="KAG1906296.1"/>
    </source>
</evidence>
<feature type="coiled-coil region" evidence="1">
    <location>
        <begin position="178"/>
        <end position="205"/>
    </location>
</feature>